<dbReference type="AlphaFoldDB" id="A0A852BLM1"/>
<evidence type="ECO:0000313" key="11">
    <source>
        <dbReference type="EMBL" id="NXP69363.1"/>
    </source>
</evidence>
<reference evidence="11" key="1">
    <citation type="submission" date="2019-10" db="EMBL/GenBank/DDBJ databases">
        <title>Bird 10,000 Genomes (B10K) Project - Family phase.</title>
        <authorList>
            <person name="Zhang G."/>
        </authorList>
    </citation>
    <scope>NUCLEOTIDE SEQUENCE</scope>
    <source>
        <strain evidence="11">B10K-DU-002-57</strain>
        <tissue evidence="11">Muscle</tissue>
    </source>
</reference>
<dbReference type="Proteomes" id="UP000614263">
    <property type="component" value="Unassembled WGS sequence"/>
</dbReference>
<evidence type="ECO:0000313" key="12">
    <source>
        <dbReference type="Proteomes" id="UP000614263"/>
    </source>
</evidence>
<proteinExistence type="inferred from homology"/>
<evidence type="ECO:0000256" key="5">
    <source>
        <dbReference type="ARBA" id="ARBA00022725"/>
    </source>
</evidence>
<dbReference type="EMBL" id="WEZZ01041068">
    <property type="protein sequence ID" value="NXP69363.1"/>
    <property type="molecule type" value="Genomic_DNA"/>
</dbReference>
<keyword evidence="5" id="KW-0552">Olfaction</keyword>
<evidence type="ECO:0000256" key="2">
    <source>
        <dbReference type="ARBA" id="ARBA00010663"/>
    </source>
</evidence>
<dbReference type="PANTHER" id="PTHR26452">
    <property type="entry name" value="OLFACTORY RECEPTOR"/>
    <property type="match status" value="1"/>
</dbReference>
<evidence type="ECO:0000256" key="8">
    <source>
        <dbReference type="ARBA" id="ARBA00023136"/>
    </source>
</evidence>
<keyword evidence="9" id="KW-0675">Receptor</keyword>
<comment type="subcellular location">
    <subcellularLocation>
        <location evidence="1">Cell membrane</location>
        <topology evidence="1">Multi-pass membrane protein</topology>
    </subcellularLocation>
</comment>
<keyword evidence="8" id="KW-0472">Membrane</keyword>
<dbReference type="SUPFAM" id="SSF81321">
    <property type="entry name" value="Family A G protein-coupled receptor-like"/>
    <property type="match status" value="1"/>
</dbReference>
<evidence type="ECO:0000256" key="3">
    <source>
        <dbReference type="ARBA" id="ARBA00022475"/>
    </source>
</evidence>
<comment type="caution">
    <text evidence="11">The sequence shown here is derived from an EMBL/GenBank/DDBJ whole genome shotgun (WGS) entry which is preliminary data.</text>
</comment>
<keyword evidence="10" id="KW-0807">Transducer</keyword>
<organism evidence="11 12">
    <name type="scientific">Chloropsis cyanopogon</name>
    <dbReference type="NCBI Taxonomy" id="1218682"/>
    <lineage>
        <taxon>Eukaryota</taxon>
        <taxon>Metazoa</taxon>
        <taxon>Chordata</taxon>
        <taxon>Craniata</taxon>
        <taxon>Vertebrata</taxon>
        <taxon>Euteleostomi</taxon>
        <taxon>Archelosauria</taxon>
        <taxon>Archosauria</taxon>
        <taxon>Dinosauria</taxon>
        <taxon>Saurischia</taxon>
        <taxon>Theropoda</taxon>
        <taxon>Coelurosauria</taxon>
        <taxon>Aves</taxon>
        <taxon>Neognathae</taxon>
        <taxon>Neoaves</taxon>
        <taxon>Telluraves</taxon>
        <taxon>Australaves</taxon>
        <taxon>Passeriformes</taxon>
        <taxon>Corvoidea</taxon>
        <taxon>Irenidae</taxon>
        <taxon>Chloropsis</taxon>
    </lineage>
</organism>
<sequence length="54" mass="5795">LAVVSLFASTGAFAYLRPSSISTPSLDLALSVLYSVVPPTLNPLIYSLRNQELK</sequence>
<dbReference type="GO" id="GO:0007608">
    <property type="term" value="P:sensory perception of smell"/>
    <property type="evidence" value="ECO:0007669"/>
    <property type="project" value="UniProtKB-KW"/>
</dbReference>
<feature type="non-terminal residue" evidence="11">
    <location>
        <position position="1"/>
    </location>
</feature>
<keyword evidence="4" id="KW-0812">Transmembrane</keyword>
<keyword evidence="3" id="KW-1003">Cell membrane</keyword>
<evidence type="ECO:0000256" key="10">
    <source>
        <dbReference type="ARBA" id="ARBA00023224"/>
    </source>
</evidence>
<keyword evidence="5" id="KW-0716">Sensory transduction</keyword>
<evidence type="ECO:0000256" key="1">
    <source>
        <dbReference type="ARBA" id="ARBA00004651"/>
    </source>
</evidence>
<dbReference type="GO" id="GO:0004930">
    <property type="term" value="F:G protein-coupled receptor activity"/>
    <property type="evidence" value="ECO:0007669"/>
    <property type="project" value="UniProtKB-KW"/>
</dbReference>
<gene>
    <name evidence="11" type="primary">Or14k1</name>
    <name evidence="11" type="ORF">CHLCYA_R03262</name>
</gene>
<evidence type="ECO:0000256" key="7">
    <source>
        <dbReference type="ARBA" id="ARBA00023040"/>
    </source>
</evidence>
<evidence type="ECO:0000256" key="9">
    <source>
        <dbReference type="ARBA" id="ARBA00023170"/>
    </source>
</evidence>
<evidence type="ECO:0000256" key="6">
    <source>
        <dbReference type="ARBA" id="ARBA00022989"/>
    </source>
</evidence>
<dbReference type="Gene3D" id="1.10.1220.70">
    <property type="match status" value="1"/>
</dbReference>
<keyword evidence="7" id="KW-0297">G-protein coupled receptor</keyword>
<name>A0A852BLM1_9CORV</name>
<dbReference type="InterPro" id="IPR050516">
    <property type="entry name" value="Olfactory_GPCR"/>
</dbReference>
<keyword evidence="6" id="KW-1133">Transmembrane helix</keyword>
<keyword evidence="12" id="KW-1185">Reference proteome</keyword>
<feature type="non-terminal residue" evidence="11">
    <location>
        <position position="54"/>
    </location>
</feature>
<evidence type="ECO:0000256" key="4">
    <source>
        <dbReference type="ARBA" id="ARBA00022692"/>
    </source>
</evidence>
<dbReference type="FunFam" id="1.10.1220.70:FF:000001">
    <property type="entry name" value="Olfactory receptor"/>
    <property type="match status" value="1"/>
</dbReference>
<protein>
    <submittedName>
        <fullName evidence="11">O14K1 protein</fullName>
    </submittedName>
</protein>
<accession>A0A852BLM1</accession>
<comment type="similarity">
    <text evidence="2">Belongs to the G-protein coupled receptor 1 family.</text>
</comment>
<dbReference type="GO" id="GO:0005886">
    <property type="term" value="C:plasma membrane"/>
    <property type="evidence" value="ECO:0007669"/>
    <property type="project" value="UniProtKB-SubCell"/>
</dbReference>